<feature type="domain" description="XdhC Rossmann" evidence="2">
    <location>
        <begin position="192"/>
        <end position="335"/>
    </location>
</feature>
<dbReference type="Proteomes" id="UP001596002">
    <property type="component" value="Unassembled WGS sequence"/>
</dbReference>
<protein>
    <submittedName>
        <fullName evidence="3">XdhC family protein</fullName>
    </submittedName>
</protein>
<comment type="caution">
    <text evidence="3">The sequence shown here is derived from an EMBL/GenBank/DDBJ whole genome shotgun (WGS) entry which is preliminary data.</text>
</comment>
<dbReference type="PANTHER" id="PTHR30388">
    <property type="entry name" value="ALDEHYDE OXIDOREDUCTASE MOLYBDENUM COFACTOR ASSEMBLY PROTEIN"/>
    <property type="match status" value="1"/>
</dbReference>
<organism evidence="3 4">
    <name type="scientific">Effusibacillus consociatus</name>
    <dbReference type="NCBI Taxonomy" id="1117041"/>
    <lineage>
        <taxon>Bacteria</taxon>
        <taxon>Bacillati</taxon>
        <taxon>Bacillota</taxon>
        <taxon>Bacilli</taxon>
        <taxon>Bacillales</taxon>
        <taxon>Alicyclobacillaceae</taxon>
        <taxon>Effusibacillus</taxon>
    </lineage>
</organism>
<name>A0ABV9PZQ8_9BACL</name>
<evidence type="ECO:0000259" key="1">
    <source>
        <dbReference type="Pfam" id="PF02625"/>
    </source>
</evidence>
<dbReference type="InterPro" id="IPR052698">
    <property type="entry name" value="MoCofactor_Util/Proc"/>
</dbReference>
<reference evidence="4" key="1">
    <citation type="journal article" date="2019" name="Int. J. Syst. Evol. Microbiol.">
        <title>The Global Catalogue of Microorganisms (GCM) 10K type strain sequencing project: providing services to taxonomists for standard genome sequencing and annotation.</title>
        <authorList>
            <consortium name="The Broad Institute Genomics Platform"/>
            <consortium name="The Broad Institute Genome Sequencing Center for Infectious Disease"/>
            <person name="Wu L."/>
            <person name="Ma J."/>
        </authorList>
    </citation>
    <scope>NUCLEOTIDE SEQUENCE [LARGE SCALE GENOMIC DNA]</scope>
    <source>
        <strain evidence="4">WYCCWR 12678</strain>
    </source>
</reference>
<proteinExistence type="predicted"/>
<dbReference type="Pfam" id="PF02625">
    <property type="entry name" value="XdhC_CoxI"/>
    <property type="match status" value="1"/>
</dbReference>
<dbReference type="InterPro" id="IPR027051">
    <property type="entry name" value="XdhC_Rossmann_dom"/>
</dbReference>
<dbReference type="PANTHER" id="PTHR30388:SF6">
    <property type="entry name" value="XANTHINE DEHYDROGENASE SUBUNIT A-RELATED"/>
    <property type="match status" value="1"/>
</dbReference>
<dbReference type="InterPro" id="IPR003777">
    <property type="entry name" value="XdhC_CoxI"/>
</dbReference>
<gene>
    <name evidence="3" type="ORF">ACFO8Q_10290</name>
</gene>
<accession>A0ABV9PZQ8</accession>
<feature type="domain" description="XdhC- CoxI" evidence="1">
    <location>
        <begin position="12"/>
        <end position="78"/>
    </location>
</feature>
<dbReference type="Pfam" id="PF13478">
    <property type="entry name" value="XdhC_C"/>
    <property type="match status" value="1"/>
</dbReference>
<keyword evidence="4" id="KW-1185">Reference proteome</keyword>
<dbReference type="EMBL" id="JBHSHC010000086">
    <property type="protein sequence ID" value="MFC4767746.1"/>
    <property type="molecule type" value="Genomic_DNA"/>
</dbReference>
<evidence type="ECO:0000313" key="4">
    <source>
        <dbReference type="Proteomes" id="UP001596002"/>
    </source>
</evidence>
<sequence length="368" mass="41126">MLDIVEGLKLCRDRKERAVLATILEVEGSAYRREGARCLISESGRIIGTLSGGCVEGDLFEHARAVMETGVSRTVRYDFRPEGDIFWGLGLGCNGALTIWLQSFDPIHHSEQAEQLVQDFQNRVSSMEAYTIGIVVESEDRIKLPVGTQIILNEADRDLHGFHRSSYRLKDTVIDGVSVKLFIEPVKPRPRLVIFGAGPDAVPLVRQAKALDWHVTVADHRKDYANRKNFPEVDELVITGRGDCSELPVGEETYVVVMTHNFELDRTLVQNMLPRPIPYLGVLGSRNRIERMLDEILLSGVELKEKCLKKLHSPVGLDIGAESPEEIALSILAEMVCRKNGRNGQSLKFRKEPLHERNKGIESVPVGA</sequence>
<evidence type="ECO:0000259" key="2">
    <source>
        <dbReference type="Pfam" id="PF13478"/>
    </source>
</evidence>
<dbReference type="RefSeq" id="WP_380025665.1">
    <property type="nucleotide sequence ID" value="NZ_JBHSHC010000086.1"/>
</dbReference>
<dbReference type="Gene3D" id="3.40.50.720">
    <property type="entry name" value="NAD(P)-binding Rossmann-like Domain"/>
    <property type="match status" value="1"/>
</dbReference>
<evidence type="ECO:0000313" key="3">
    <source>
        <dbReference type="EMBL" id="MFC4767746.1"/>
    </source>
</evidence>